<dbReference type="VEuPathDB" id="PlasmoDB:PRCDC_1314300"/>
<dbReference type="VEuPathDB" id="PlasmoDB:PRG01_1317400"/>
<sequence length="485" mass="57122">MENYSNSSDPRTAILSEQNINTTLRMKENVNNQGDIKNIHEQNKYVDYNIYEQPENMNLIDPNNYGASLNNFRNGEIHTPSINLYNGEGYMNSNNDLMSKSHGSLNLTSIPTNDLKYYEYVNGPINLNEEGYYYNKFSMNNNLSIPKNDNVINGMNDDMNNMMYNMNDNFNKPYLHINDEYIKKEMNNYKEINSLHNMYEYINNNNNNNNNVHLINPQYMMENYHSDLYHNLHNVPFNPQMYMNNFHNNENNNNNNNNNSVPLDIYHNESFPKNVHELDNREKKFSKLKQINMNKNNLPNMDQLQAIVCLQKLEEIPSPFLNISEIKYSVSAYFNSYDDIIEKYQSKFYNCKLNQSISSYADCDLQNEIISLPFNNEEFIYLKVIESSIYKTEVIGRLQLKVKSLSQEYPLRIPIIGDDGNSKGFLIMNFLITSSYYNLKNDILTDKSTLTNKTKSARLRRRNQGFHFFENFTKWCCEITDHNIN</sequence>
<name>A0A151L6L8_PLARE</name>
<organism evidence="1 2">
    <name type="scientific">Plasmodium reichenowi</name>
    <dbReference type="NCBI Taxonomy" id="5854"/>
    <lineage>
        <taxon>Eukaryota</taxon>
        <taxon>Sar</taxon>
        <taxon>Alveolata</taxon>
        <taxon>Apicomplexa</taxon>
        <taxon>Aconoidasida</taxon>
        <taxon>Haemosporida</taxon>
        <taxon>Plasmodiidae</taxon>
        <taxon>Plasmodium</taxon>
        <taxon>Plasmodium (Laverania)</taxon>
    </lineage>
</organism>
<dbReference type="KEGG" id="prei:PRSY57_1314300"/>
<dbReference type="AlphaFoldDB" id="A0A151L6L8"/>
<gene>
    <name evidence="1" type="ORF">PRSY57_1314300</name>
</gene>
<dbReference type="EMBL" id="LVLA01000014">
    <property type="protein sequence ID" value="KYN94593.1"/>
    <property type="molecule type" value="Genomic_DNA"/>
</dbReference>
<reference evidence="1 2" key="1">
    <citation type="journal article" date="2016" name="Nat. Commun.">
        <title>Genomes of cryptic chimpanzee Plasmodium species reveal key evolutionary events leading to human malaria.</title>
        <authorList>
            <person name="Sundararaman S.A."/>
            <person name="Plenderleith L.J."/>
            <person name="Liu W."/>
            <person name="Loy D.E."/>
            <person name="Learn G.H."/>
            <person name="Li Y."/>
            <person name="Shaw K.S."/>
            <person name="Ayouba A."/>
            <person name="Peeters M."/>
            <person name="Speede S."/>
            <person name="Shaw G.M."/>
            <person name="Bushman F.D."/>
            <person name="Brisson D."/>
            <person name="Rayner J.C."/>
            <person name="Sharp P.M."/>
            <person name="Hahn B.H."/>
        </authorList>
    </citation>
    <scope>NUCLEOTIDE SEQUENCE [LARGE SCALE GENOMIC DNA]</scope>
    <source>
        <strain evidence="1 2">SY57</strain>
    </source>
</reference>
<accession>A0A151L6L8</accession>
<dbReference type="RefSeq" id="XP_012764533.2">
    <property type="nucleotide sequence ID" value="XM_012909079.2"/>
</dbReference>
<dbReference type="Proteomes" id="UP000076359">
    <property type="component" value="Chromosome 13"/>
</dbReference>
<comment type="caution">
    <text evidence="1">The sequence shown here is derived from an EMBL/GenBank/DDBJ whole genome shotgun (WGS) entry which is preliminary data.</text>
</comment>
<evidence type="ECO:0000313" key="2">
    <source>
        <dbReference type="Proteomes" id="UP000076359"/>
    </source>
</evidence>
<protein>
    <submittedName>
        <fullName evidence="1">Uncharacterized protein</fullName>
    </submittedName>
</protein>
<dbReference type="GeneID" id="24532721"/>
<proteinExistence type="predicted"/>
<evidence type="ECO:0000313" key="1">
    <source>
        <dbReference type="EMBL" id="KYN94593.1"/>
    </source>
</evidence>